<evidence type="ECO:0000313" key="5">
    <source>
        <dbReference type="EMBL" id="PVD23335.1"/>
    </source>
</evidence>
<dbReference type="PROSITE" id="PS00941">
    <property type="entry name" value="CARBOXYLESTERASE_B_2"/>
    <property type="match status" value="1"/>
</dbReference>
<feature type="signal peptide" evidence="3">
    <location>
        <begin position="1"/>
        <end position="17"/>
    </location>
</feature>
<dbReference type="InterPro" id="IPR029058">
    <property type="entry name" value="AB_hydrolase_fold"/>
</dbReference>
<dbReference type="EMBL" id="PZQS01000010">
    <property type="protein sequence ID" value="PVD23335.1"/>
    <property type="molecule type" value="Genomic_DNA"/>
</dbReference>
<evidence type="ECO:0000256" key="1">
    <source>
        <dbReference type="ARBA" id="ARBA00005964"/>
    </source>
</evidence>
<evidence type="ECO:0000259" key="4">
    <source>
        <dbReference type="Pfam" id="PF00135"/>
    </source>
</evidence>
<evidence type="ECO:0000256" key="2">
    <source>
        <dbReference type="ARBA" id="ARBA00022729"/>
    </source>
</evidence>
<proteinExistence type="inferred from homology"/>
<protein>
    <recommendedName>
        <fullName evidence="4">Carboxylesterase type B domain-containing protein</fullName>
    </recommendedName>
</protein>
<dbReference type="InterPro" id="IPR002018">
    <property type="entry name" value="CarbesteraseB"/>
</dbReference>
<organism evidence="5 6">
    <name type="scientific">Pomacea canaliculata</name>
    <name type="common">Golden apple snail</name>
    <dbReference type="NCBI Taxonomy" id="400727"/>
    <lineage>
        <taxon>Eukaryota</taxon>
        <taxon>Metazoa</taxon>
        <taxon>Spiralia</taxon>
        <taxon>Lophotrochozoa</taxon>
        <taxon>Mollusca</taxon>
        <taxon>Gastropoda</taxon>
        <taxon>Caenogastropoda</taxon>
        <taxon>Architaenioglossa</taxon>
        <taxon>Ampullarioidea</taxon>
        <taxon>Ampullariidae</taxon>
        <taxon>Pomacea</taxon>
    </lineage>
</organism>
<dbReference type="Gene3D" id="3.40.50.1820">
    <property type="entry name" value="alpha/beta hydrolase"/>
    <property type="match status" value="3"/>
</dbReference>
<feature type="domain" description="Carboxylesterase type B" evidence="4">
    <location>
        <begin position="19"/>
        <end position="163"/>
    </location>
</feature>
<evidence type="ECO:0000256" key="3">
    <source>
        <dbReference type="SAM" id="SignalP"/>
    </source>
</evidence>
<comment type="caution">
    <text evidence="5">The sequence shown here is derived from an EMBL/GenBank/DDBJ whole genome shotgun (WGS) entry which is preliminary data.</text>
</comment>
<dbReference type="InterPro" id="IPR051093">
    <property type="entry name" value="Neuroligin/BSAL"/>
</dbReference>
<name>A0A2T7NQ87_POMCA</name>
<dbReference type="STRING" id="400727.A0A2T7NQ87"/>
<feature type="domain" description="Carboxylesterase type B" evidence="4">
    <location>
        <begin position="334"/>
        <end position="421"/>
    </location>
</feature>
<dbReference type="Proteomes" id="UP000245119">
    <property type="component" value="Linkage Group LG10"/>
</dbReference>
<gene>
    <name evidence="5" type="ORF">C0Q70_16603</name>
</gene>
<dbReference type="OrthoDB" id="408631at2759"/>
<dbReference type="SUPFAM" id="SSF53474">
    <property type="entry name" value="alpha/beta-Hydrolases"/>
    <property type="match status" value="1"/>
</dbReference>
<keyword evidence="6" id="KW-1185">Reference proteome</keyword>
<evidence type="ECO:0000313" key="6">
    <source>
        <dbReference type="Proteomes" id="UP000245119"/>
    </source>
</evidence>
<keyword evidence="2 3" id="KW-0732">Signal</keyword>
<sequence length="433" mass="47301">MLRVLTVLPAFLLAVVAEDVVVTTTLGQLRGSRVSTGPSTYLDTFFGVPYAKPPVGALRLMPTQPAEPWQGVLDATRYGPECPQLPLPFDPNPSPTPTSEDCLTLNIFTPGHQADPPRLLPVMMFVHGGAFKGGSGSRFNGTELAKRGVVVVTINYRLDILGLFNKVIMESGFATCQWARKLPTDTPSPLTFAKLVAAKVGCPVDSGTAALVACIKSKPVDVLLPASAAFLDGSPAIFIPVVETGFGVIPKNPEELIREGAGSDILSIRGSNKDEDTIEALNEDRPPLQLSEAERVSGDRQQKGVRTPVRLPVHLPVTQLRFSFLDRMPTRLRFCAGVPHTAELPFVFGDPFNGRKNWTDADKRVAANVMDLWTNFAKFGDPTPPGYSGVRWSPYNSQTQVYLTIDDRPSLNSHLFQKRMDLIKSLYDQFGHY</sequence>
<dbReference type="PANTHER" id="PTHR43903">
    <property type="entry name" value="NEUROLIGIN"/>
    <property type="match status" value="1"/>
</dbReference>
<feature type="chain" id="PRO_5015605779" description="Carboxylesterase type B domain-containing protein" evidence="3">
    <location>
        <begin position="18"/>
        <end position="433"/>
    </location>
</feature>
<dbReference type="InterPro" id="IPR019819">
    <property type="entry name" value="Carboxylesterase_B_CS"/>
</dbReference>
<dbReference type="Pfam" id="PF00135">
    <property type="entry name" value="COesterase"/>
    <property type="match status" value="2"/>
</dbReference>
<accession>A0A2T7NQ87</accession>
<comment type="similarity">
    <text evidence="1">Belongs to the type-B carboxylesterase/lipase family.</text>
</comment>
<dbReference type="AlphaFoldDB" id="A0A2T7NQ87"/>
<reference evidence="5 6" key="1">
    <citation type="submission" date="2018-04" db="EMBL/GenBank/DDBJ databases">
        <title>The genome of golden apple snail Pomacea canaliculata provides insight into stress tolerance and invasive adaptation.</title>
        <authorList>
            <person name="Liu C."/>
            <person name="Liu B."/>
            <person name="Ren Y."/>
            <person name="Zhang Y."/>
            <person name="Wang H."/>
            <person name="Li S."/>
            <person name="Jiang F."/>
            <person name="Yin L."/>
            <person name="Zhang G."/>
            <person name="Qian W."/>
            <person name="Fan W."/>
        </authorList>
    </citation>
    <scope>NUCLEOTIDE SEQUENCE [LARGE SCALE GENOMIC DNA]</scope>
    <source>
        <strain evidence="5">SZHN2017</strain>
        <tissue evidence="5">Muscle</tissue>
    </source>
</reference>